<dbReference type="AlphaFoldDB" id="A0A8J3PM18"/>
<keyword evidence="2" id="KW-1185">Reference proteome</keyword>
<gene>
    <name evidence="1" type="ORF">Pfl04_28510</name>
</gene>
<name>A0A8J3PM18_9ACTN</name>
<comment type="caution">
    <text evidence="1">The sequence shown here is derived from an EMBL/GenBank/DDBJ whole genome shotgun (WGS) entry which is preliminary data.</text>
</comment>
<dbReference type="EMBL" id="BONU01000018">
    <property type="protein sequence ID" value="GIG74447.1"/>
    <property type="molecule type" value="Genomic_DNA"/>
</dbReference>
<accession>A0A8J3PM18</accession>
<proteinExistence type="predicted"/>
<reference evidence="1" key="1">
    <citation type="submission" date="2021-01" db="EMBL/GenBank/DDBJ databases">
        <title>Whole genome shotgun sequence of Planosporangium flavigriseum NBRC 105377.</title>
        <authorList>
            <person name="Komaki H."/>
            <person name="Tamura T."/>
        </authorList>
    </citation>
    <scope>NUCLEOTIDE SEQUENCE</scope>
    <source>
        <strain evidence="1">NBRC 105377</strain>
    </source>
</reference>
<evidence type="ECO:0000313" key="1">
    <source>
        <dbReference type="EMBL" id="GIG74447.1"/>
    </source>
</evidence>
<organism evidence="1 2">
    <name type="scientific">Planosporangium flavigriseum</name>
    <dbReference type="NCBI Taxonomy" id="373681"/>
    <lineage>
        <taxon>Bacteria</taxon>
        <taxon>Bacillati</taxon>
        <taxon>Actinomycetota</taxon>
        <taxon>Actinomycetes</taxon>
        <taxon>Micromonosporales</taxon>
        <taxon>Micromonosporaceae</taxon>
        <taxon>Planosporangium</taxon>
    </lineage>
</organism>
<protein>
    <submittedName>
        <fullName evidence="1">Uncharacterized protein</fullName>
    </submittedName>
</protein>
<evidence type="ECO:0000313" key="2">
    <source>
        <dbReference type="Proteomes" id="UP000653674"/>
    </source>
</evidence>
<dbReference type="Proteomes" id="UP000653674">
    <property type="component" value="Unassembled WGS sequence"/>
</dbReference>
<dbReference type="RefSeq" id="WP_239075518.1">
    <property type="nucleotide sequence ID" value="NZ_BAAAQJ010000003.1"/>
</dbReference>
<sequence>MFAPALPSTSAAPFPPIAYLLAGTRRYGFRVRDALAPAAYARVRLGPVLGVAIADAYMAAPARDERAFPAYAAFCRETVRQYHFLVGRVEFGGLGVAVRVVDEDPYPDVESMVDDVRQRRLKVWASAATGNPHPYLSDGENDMFRAVHDVFGHAASGRGFDPHGEEAAWLKHSMMYSPQARRALTTETRGQNCVQTFHYGGSRFPEQKAVLLPRSFTDPRSVCIEGGSV</sequence>